<keyword evidence="3" id="KW-1185">Reference proteome</keyword>
<reference evidence="2" key="1">
    <citation type="journal article" date="2020" name="Stud. Mycol.">
        <title>101 Dothideomycetes genomes: a test case for predicting lifestyles and emergence of pathogens.</title>
        <authorList>
            <person name="Haridas S."/>
            <person name="Albert R."/>
            <person name="Binder M."/>
            <person name="Bloem J."/>
            <person name="Labutti K."/>
            <person name="Salamov A."/>
            <person name="Andreopoulos B."/>
            <person name="Baker S."/>
            <person name="Barry K."/>
            <person name="Bills G."/>
            <person name="Bluhm B."/>
            <person name="Cannon C."/>
            <person name="Castanera R."/>
            <person name="Culley D."/>
            <person name="Daum C."/>
            <person name="Ezra D."/>
            <person name="Gonzalez J."/>
            <person name="Henrissat B."/>
            <person name="Kuo A."/>
            <person name="Liang C."/>
            <person name="Lipzen A."/>
            <person name="Lutzoni F."/>
            <person name="Magnuson J."/>
            <person name="Mondo S."/>
            <person name="Nolan M."/>
            <person name="Ohm R."/>
            <person name="Pangilinan J."/>
            <person name="Park H.-J."/>
            <person name="Ramirez L."/>
            <person name="Alfaro M."/>
            <person name="Sun H."/>
            <person name="Tritt A."/>
            <person name="Yoshinaga Y."/>
            <person name="Zwiers L.-H."/>
            <person name="Turgeon B."/>
            <person name="Goodwin S."/>
            <person name="Spatafora J."/>
            <person name="Crous P."/>
            <person name="Grigoriev I."/>
        </authorList>
    </citation>
    <scope>NUCLEOTIDE SEQUENCE</scope>
    <source>
        <strain evidence="2">CBS 125425</strain>
    </source>
</reference>
<evidence type="ECO:0000313" key="2">
    <source>
        <dbReference type="EMBL" id="KAF2728705.1"/>
    </source>
</evidence>
<accession>A0A9P4QLT6</accession>
<comment type="caution">
    <text evidence="2">The sequence shown here is derived from an EMBL/GenBank/DDBJ whole genome shotgun (WGS) entry which is preliminary data.</text>
</comment>
<proteinExistence type="predicted"/>
<evidence type="ECO:0000256" key="1">
    <source>
        <dbReference type="SAM" id="MobiDB-lite"/>
    </source>
</evidence>
<sequence length="465" mass="50888">MSEPLAGPSIARGWRLSTTSNFRTFSASKVIPTETRLQRARRWLGSREPEPDVSTAVSSSKWVATCTPTEVRLYCLRDVDLSKEIKIQAVISLNAQTQQEQIQAIALSEDILAIITHIRLIVYEYRVPGGLDKSVDDRRIDHGQIWTPRSVAILQYKPGRGVPTAHIAVGGQGHNGVKLFRYAYGNCWSYQEDIVPLSCRGNTGSIKLVQFSADRMNGRDKFMVVGVTSSNQIHCWDLGHRLPGSPDSRALESAWYLDTSSRKHDIPGRGEITSASAFASPLGHPHIFCTVSQGHGSQLLRSFMAPLDPVRPGQSKASLNLRLLPQIGRRVEAGAVTPNGHFVLVLEEGRMRLLVVQASDDGDLTCGMQQEQPAPEWKPSSKGGAFRTTRVSINIQEQRGGFDIIAVDGKGHVVIARVSVPEMPETGSIKEEASEPPEMSGTHMVFQLSSEESGQSSRKSGSSTT</sequence>
<dbReference type="AlphaFoldDB" id="A0A9P4QLT6"/>
<organism evidence="2 3">
    <name type="scientific">Polyplosphaeria fusca</name>
    <dbReference type="NCBI Taxonomy" id="682080"/>
    <lineage>
        <taxon>Eukaryota</taxon>
        <taxon>Fungi</taxon>
        <taxon>Dikarya</taxon>
        <taxon>Ascomycota</taxon>
        <taxon>Pezizomycotina</taxon>
        <taxon>Dothideomycetes</taxon>
        <taxon>Pleosporomycetidae</taxon>
        <taxon>Pleosporales</taxon>
        <taxon>Tetraplosphaeriaceae</taxon>
        <taxon>Polyplosphaeria</taxon>
    </lineage>
</organism>
<evidence type="ECO:0000313" key="3">
    <source>
        <dbReference type="Proteomes" id="UP000799444"/>
    </source>
</evidence>
<dbReference type="Proteomes" id="UP000799444">
    <property type="component" value="Unassembled WGS sequence"/>
</dbReference>
<name>A0A9P4QLT6_9PLEO</name>
<feature type="region of interest" description="Disordered" evidence="1">
    <location>
        <begin position="424"/>
        <end position="465"/>
    </location>
</feature>
<dbReference type="EMBL" id="ML996269">
    <property type="protein sequence ID" value="KAF2728705.1"/>
    <property type="molecule type" value="Genomic_DNA"/>
</dbReference>
<gene>
    <name evidence="2" type="ORF">EJ04DRAFT_89134</name>
</gene>
<feature type="compositionally biased region" description="Low complexity" evidence="1">
    <location>
        <begin position="449"/>
        <end position="465"/>
    </location>
</feature>
<protein>
    <submittedName>
        <fullName evidence="2">Uncharacterized protein</fullName>
    </submittedName>
</protein>
<dbReference type="OrthoDB" id="3759755at2759"/>